<proteinExistence type="predicted"/>
<accession>A0A438KNM3</accession>
<keyword evidence="6" id="KW-0804">Transcription</keyword>
<evidence type="ECO:0000313" key="6">
    <source>
        <dbReference type="EMBL" id="RVX22805.1"/>
    </source>
</evidence>
<comment type="caution">
    <text evidence="6">The sequence shown here is derived from an EMBL/GenBank/DDBJ whole genome shotgun (WGS) entry which is preliminary data.</text>
</comment>
<keyword evidence="2" id="KW-0479">Metal-binding</keyword>
<dbReference type="InterPro" id="IPR015700">
    <property type="entry name" value="RPC1"/>
</dbReference>
<dbReference type="PANTHER" id="PTHR48446:SF1">
    <property type="entry name" value="DNA-DIRECTED RNA POLYMERASE SUBUNIT BETA' N-TERMINAL SECTION"/>
    <property type="match status" value="1"/>
</dbReference>
<protein>
    <recommendedName>
        <fullName evidence="1">DNA-directed RNA polymerase</fullName>
        <ecNumber evidence="1">2.7.7.6</ecNumber>
    </recommendedName>
</protein>
<name>A0A438KNM3_VITVI</name>
<dbReference type="Pfam" id="PF04998">
    <property type="entry name" value="RNA_pol_Rpb1_5"/>
    <property type="match status" value="1"/>
</dbReference>
<organism evidence="6 7">
    <name type="scientific">Vitis vinifera</name>
    <name type="common">Grape</name>
    <dbReference type="NCBI Taxonomy" id="29760"/>
    <lineage>
        <taxon>Eukaryota</taxon>
        <taxon>Viridiplantae</taxon>
        <taxon>Streptophyta</taxon>
        <taxon>Embryophyta</taxon>
        <taxon>Tracheophyta</taxon>
        <taxon>Spermatophyta</taxon>
        <taxon>Magnoliopsida</taxon>
        <taxon>eudicotyledons</taxon>
        <taxon>Gunneridae</taxon>
        <taxon>Pentapetalae</taxon>
        <taxon>rosids</taxon>
        <taxon>Vitales</taxon>
        <taxon>Vitaceae</taxon>
        <taxon>Viteae</taxon>
        <taxon>Vitis</taxon>
    </lineage>
</organism>
<keyword evidence="3" id="KW-0862">Zinc</keyword>
<evidence type="ECO:0000259" key="5">
    <source>
        <dbReference type="Pfam" id="PF04998"/>
    </source>
</evidence>
<dbReference type="GO" id="GO:0003899">
    <property type="term" value="F:DNA-directed RNA polymerase activity"/>
    <property type="evidence" value="ECO:0007669"/>
    <property type="project" value="UniProtKB-EC"/>
</dbReference>
<evidence type="ECO:0000256" key="2">
    <source>
        <dbReference type="ARBA" id="ARBA00022723"/>
    </source>
</evidence>
<evidence type="ECO:0000256" key="1">
    <source>
        <dbReference type="ARBA" id="ARBA00012418"/>
    </source>
</evidence>
<dbReference type="GO" id="GO:0000428">
    <property type="term" value="C:DNA-directed RNA polymerase complex"/>
    <property type="evidence" value="ECO:0007669"/>
    <property type="project" value="UniProtKB-KW"/>
</dbReference>
<dbReference type="GO" id="GO:0046872">
    <property type="term" value="F:metal ion binding"/>
    <property type="evidence" value="ECO:0007669"/>
    <property type="project" value="UniProtKB-KW"/>
</dbReference>
<sequence length="545" mass="60787">MSRRLMKALEDLSIQYDETVRNANGSIVQFLYGDDGMDPARMEGKDGFPLNFNRLFLKVKATCPAGENASLSALQIEETVKRLKEHNTSAEGCSDAFKTNLSGFLEECKEKFKNTREALGLHGEHVGEENLDIQEKFAKNISGITSKQLQHVNTDHSHLQVKLAGSIRIQERQAILQDKKKEILQARYQSITENLRVVSVMASQRGSCWFGVESKSFEILMEQVKGRWLDSLEIPSSWVEMKVVGATSWVFVATREGDSYCALCCLWSKKFKKAQSSKEHARLLVDGSGREAPQGGFLAIDEEMRERQMLFSEKSASEMENYEAREEEENSLEIDAYLSFLVYLGRAKLKNIPRGRVVRPMFAEPPFPFSSRVVSIVFGFRFSILLNILVVSMGKGKALKGGDEGEDLSPTSGKVESEEEKRIDEGLQASFDEPTLPTHLTMETAFAGHGGCSVLGTVGKILGEKESIEEICVDPITKEWFRSLEERSLGTKDALLAKAARFEGKRDVSLGGELLPPSSLVAKARWLDDGFRILNQLVGKGCGWD</sequence>
<dbReference type="AlphaFoldDB" id="A0A438KNM3"/>
<feature type="domain" description="RNA polymerase Rpb1" evidence="5">
    <location>
        <begin position="1"/>
        <end position="101"/>
    </location>
</feature>
<evidence type="ECO:0000256" key="3">
    <source>
        <dbReference type="ARBA" id="ARBA00022833"/>
    </source>
</evidence>
<dbReference type="GO" id="GO:0006351">
    <property type="term" value="P:DNA-templated transcription"/>
    <property type="evidence" value="ECO:0007669"/>
    <property type="project" value="InterPro"/>
</dbReference>
<gene>
    <name evidence="6" type="primary">NRPC1_7</name>
    <name evidence="6" type="ORF">CK203_008174</name>
</gene>
<dbReference type="EC" id="2.7.7.6" evidence="1"/>
<evidence type="ECO:0000256" key="4">
    <source>
        <dbReference type="SAM" id="MobiDB-lite"/>
    </source>
</evidence>
<feature type="region of interest" description="Disordered" evidence="4">
    <location>
        <begin position="398"/>
        <end position="422"/>
    </location>
</feature>
<dbReference type="EMBL" id="QGNW01000002">
    <property type="protein sequence ID" value="RVX22805.1"/>
    <property type="molecule type" value="Genomic_DNA"/>
</dbReference>
<keyword evidence="6" id="KW-0240">DNA-directed RNA polymerase</keyword>
<reference evidence="6 7" key="1">
    <citation type="journal article" date="2018" name="PLoS Genet.">
        <title>Population sequencing reveals clonal diversity and ancestral inbreeding in the grapevine cultivar Chardonnay.</title>
        <authorList>
            <person name="Roach M.J."/>
            <person name="Johnson D.L."/>
            <person name="Bohlmann J."/>
            <person name="van Vuuren H.J."/>
            <person name="Jones S.J."/>
            <person name="Pretorius I.S."/>
            <person name="Schmidt S.A."/>
            <person name="Borneman A.R."/>
        </authorList>
    </citation>
    <scope>NUCLEOTIDE SEQUENCE [LARGE SCALE GENOMIC DNA]</scope>
    <source>
        <strain evidence="7">cv. Chardonnay</strain>
        <tissue evidence="6">Leaf</tissue>
    </source>
</reference>
<dbReference type="Gene3D" id="6.20.50.80">
    <property type="match status" value="1"/>
</dbReference>
<dbReference type="GO" id="GO:0003677">
    <property type="term" value="F:DNA binding"/>
    <property type="evidence" value="ECO:0007669"/>
    <property type="project" value="InterPro"/>
</dbReference>
<evidence type="ECO:0000313" key="7">
    <source>
        <dbReference type="Proteomes" id="UP000288805"/>
    </source>
</evidence>
<dbReference type="PANTHER" id="PTHR48446">
    <property type="entry name" value="DNA-DIRECTED RNA POLYMERASE SUBUNIT BETA' N-TERMINAL SECTION"/>
    <property type="match status" value="1"/>
</dbReference>
<dbReference type="InterPro" id="IPR007081">
    <property type="entry name" value="RNA_pol_Rpb1_5"/>
</dbReference>
<dbReference type="Proteomes" id="UP000288805">
    <property type="component" value="Unassembled WGS sequence"/>
</dbReference>
<dbReference type="SUPFAM" id="SSF64484">
    <property type="entry name" value="beta and beta-prime subunits of DNA dependent RNA-polymerase"/>
    <property type="match status" value="1"/>
</dbReference>